<dbReference type="Proteomes" id="UP001375370">
    <property type="component" value="Chromosome"/>
</dbReference>
<dbReference type="InterPro" id="IPR018967">
    <property type="entry name" value="FeS-contain_CDGSH-typ"/>
</dbReference>
<sequence length="35" mass="3953">MESANGHTYEVRNRVTLCRCGKSSNKPFCDGNHLK</sequence>
<reference evidence="6 7" key="1">
    <citation type="submission" date="2024-03" db="EMBL/GenBank/DDBJ databases">
        <title>A Dehalogenimonas Isolated from Estuarine Sediments Dihaloeliminates Chlorinated Alkanes.</title>
        <authorList>
            <person name="Yang Y."/>
            <person name="Wang H."/>
        </authorList>
    </citation>
    <scope>NUCLEOTIDE SEQUENCE [LARGE SCALE GENOMIC DNA]</scope>
    <source>
        <strain evidence="6 7">W</strain>
    </source>
</reference>
<evidence type="ECO:0000256" key="4">
    <source>
        <dbReference type="ARBA" id="ARBA00023014"/>
    </source>
</evidence>
<feature type="domain" description="Iron-binding zinc finger CDGSH type" evidence="5">
    <location>
        <begin position="2"/>
        <end position="35"/>
    </location>
</feature>
<evidence type="ECO:0000259" key="5">
    <source>
        <dbReference type="SMART" id="SM00704"/>
    </source>
</evidence>
<evidence type="ECO:0000256" key="2">
    <source>
        <dbReference type="ARBA" id="ARBA00022723"/>
    </source>
</evidence>
<gene>
    <name evidence="6" type="ORF">V8247_03965</name>
</gene>
<evidence type="ECO:0000256" key="1">
    <source>
        <dbReference type="ARBA" id="ARBA00022714"/>
    </source>
</evidence>
<dbReference type="SMART" id="SM00704">
    <property type="entry name" value="ZnF_CDGSH"/>
    <property type="match status" value="1"/>
</dbReference>
<keyword evidence="2" id="KW-0479">Metal-binding</keyword>
<evidence type="ECO:0000256" key="3">
    <source>
        <dbReference type="ARBA" id="ARBA00023004"/>
    </source>
</evidence>
<organism evidence="6 7">
    <name type="scientific">Candidatus Dehalogenimonas loeffleri</name>
    <dbReference type="NCBI Taxonomy" id="3127115"/>
    <lineage>
        <taxon>Bacteria</taxon>
        <taxon>Bacillati</taxon>
        <taxon>Chloroflexota</taxon>
        <taxon>Dehalococcoidia</taxon>
        <taxon>Dehalococcoidales</taxon>
        <taxon>Dehalococcoidaceae</taxon>
        <taxon>Dehalogenimonas</taxon>
    </lineage>
</organism>
<evidence type="ECO:0000313" key="7">
    <source>
        <dbReference type="Proteomes" id="UP001375370"/>
    </source>
</evidence>
<protein>
    <submittedName>
        <fullName evidence="6">CDGSH iron-sulfur domain-containing protein</fullName>
    </submittedName>
</protein>
<accession>A0ABZ2J690</accession>
<keyword evidence="4" id="KW-0411">Iron-sulfur</keyword>
<dbReference type="RefSeq" id="WP_338739307.1">
    <property type="nucleotide sequence ID" value="NZ_CP146612.1"/>
</dbReference>
<evidence type="ECO:0000313" key="6">
    <source>
        <dbReference type="EMBL" id="WWX26286.1"/>
    </source>
</evidence>
<dbReference type="Pfam" id="PF09360">
    <property type="entry name" value="zf-CDGSH"/>
    <property type="match status" value="1"/>
</dbReference>
<dbReference type="InterPro" id="IPR042216">
    <property type="entry name" value="MitoNEET_CISD"/>
</dbReference>
<dbReference type="EMBL" id="CP146612">
    <property type="protein sequence ID" value="WWX26286.1"/>
    <property type="molecule type" value="Genomic_DNA"/>
</dbReference>
<name>A0ABZ2J690_9CHLR</name>
<dbReference type="Gene3D" id="3.40.5.90">
    <property type="entry name" value="CDGSH iron-sulfur domain, mitoNEET-type"/>
    <property type="match status" value="1"/>
</dbReference>
<keyword evidence="3" id="KW-0408">Iron</keyword>
<keyword evidence="1" id="KW-0001">2Fe-2S</keyword>
<proteinExistence type="predicted"/>
<keyword evidence="7" id="KW-1185">Reference proteome</keyword>